<evidence type="ECO:0000256" key="14">
    <source>
        <dbReference type="ARBA" id="ARBA00049494"/>
    </source>
</evidence>
<dbReference type="RefSeq" id="WP_166917512.1">
    <property type="nucleotide sequence ID" value="NZ_CP050253.1"/>
</dbReference>
<evidence type="ECO:0000256" key="5">
    <source>
        <dbReference type="ARBA" id="ARBA00022643"/>
    </source>
</evidence>
<evidence type="ECO:0000256" key="9">
    <source>
        <dbReference type="ARBA" id="ARBA00022777"/>
    </source>
</evidence>
<dbReference type="NCBIfam" id="NF004159">
    <property type="entry name" value="PRK05627.1-2"/>
    <property type="match status" value="1"/>
</dbReference>
<evidence type="ECO:0000256" key="3">
    <source>
        <dbReference type="ARBA" id="ARBA00005201"/>
    </source>
</evidence>
<comment type="function">
    <text evidence="1">Catalyzes the phosphorylation of riboflavin to FMN followed by the adenylation of FMN to FAD.</text>
</comment>
<evidence type="ECO:0000256" key="12">
    <source>
        <dbReference type="ARBA" id="ARBA00023268"/>
    </source>
</evidence>
<dbReference type="CDD" id="cd02064">
    <property type="entry name" value="FAD_synthetase_N"/>
    <property type="match status" value="1"/>
</dbReference>
<dbReference type="InterPro" id="IPR023468">
    <property type="entry name" value="Riboflavin_kinase"/>
</dbReference>
<dbReference type="SMART" id="SM00904">
    <property type="entry name" value="Flavokinase"/>
    <property type="match status" value="1"/>
</dbReference>
<dbReference type="GO" id="GO:0006747">
    <property type="term" value="P:FAD biosynthetic process"/>
    <property type="evidence" value="ECO:0007669"/>
    <property type="project" value="UniProtKB-UniRule"/>
</dbReference>
<dbReference type="InParanoid" id="A0A6G9IDA8"/>
<dbReference type="SUPFAM" id="SSF82114">
    <property type="entry name" value="Riboflavin kinase-like"/>
    <property type="match status" value="1"/>
</dbReference>
<dbReference type="EC" id="2.7.1.26" evidence="15"/>
<evidence type="ECO:0000313" key="18">
    <source>
        <dbReference type="Proteomes" id="UP000501168"/>
    </source>
</evidence>
<comment type="catalytic activity">
    <reaction evidence="13 15">
        <text>riboflavin + ATP = FMN + ADP + H(+)</text>
        <dbReference type="Rhea" id="RHEA:14357"/>
        <dbReference type="ChEBI" id="CHEBI:15378"/>
        <dbReference type="ChEBI" id="CHEBI:30616"/>
        <dbReference type="ChEBI" id="CHEBI:57986"/>
        <dbReference type="ChEBI" id="CHEBI:58210"/>
        <dbReference type="ChEBI" id="CHEBI:456216"/>
        <dbReference type="EC" id="2.7.1.26"/>
    </reaction>
</comment>
<comment type="similarity">
    <text evidence="15">Belongs to the ribF family.</text>
</comment>
<dbReference type="FunFam" id="3.40.50.620:FF:000021">
    <property type="entry name" value="Riboflavin biosynthesis protein"/>
    <property type="match status" value="1"/>
</dbReference>
<comment type="pathway">
    <text evidence="3 15">Cofactor biosynthesis; FMN biosynthesis; FMN from riboflavin (ATP route): step 1/1.</text>
</comment>
<name>A0A6G9IDA8_9GAMM</name>
<dbReference type="InterPro" id="IPR014729">
    <property type="entry name" value="Rossmann-like_a/b/a_fold"/>
</dbReference>
<dbReference type="Pfam" id="PF01687">
    <property type="entry name" value="Flavokinase"/>
    <property type="match status" value="1"/>
</dbReference>
<keyword evidence="18" id="KW-1185">Reference proteome</keyword>
<dbReference type="UniPathway" id="UPA00277">
    <property type="reaction ID" value="UER00407"/>
</dbReference>
<dbReference type="NCBIfam" id="TIGR00083">
    <property type="entry name" value="ribF"/>
    <property type="match status" value="1"/>
</dbReference>
<dbReference type="PIRSF" id="PIRSF004491">
    <property type="entry name" value="FAD_Synth"/>
    <property type="match status" value="1"/>
</dbReference>
<dbReference type="Pfam" id="PF06574">
    <property type="entry name" value="FAD_syn"/>
    <property type="match status" value="1"/>
</dbReference>
<dbReference type="InterPro" id="IPR015864">
    <property type="entry name" value="FAD_synthase"/>
</dbReference>
<keyword evidence="10 15" id="KW-0274">FAD</keyword>
<accession>A0A6G9IDA8</accession>
<dbReference type="FunFam" id="2.40.30.30:FF:000003">
    <property type="entry name" value="Riboflavin biosynthesis protein"/>
    <property type="match status" value="1"/>
</dbReference>
<evidence type="ECO:0000256" key="10">
    <source>
        <dbReference type="ARBA" id="ARBA00022827"/>
    </source>
</evidence>
<keyword evidence="5 15" id="KW-0288">FMN</keyword>
<evidence type="ECO:0000313" key="17">
    <source>
        <dbReference type="EMBL" id="QIQ22216.1"/>
    </source>
</evidence>
<sequence>MKIIRGIYNLKHQFSRCALTMGNFDGIHLGHQSLITRLKQIAKELDLPTVVMIFEPQPLEFFLAEKAPARLTSFQEKYAYFKELGVDYLLCVPFNHTMADLPAEAFVEQWLIKQLQAQYIIIGDDFKFGKARAGSFELLANYAQQGCFQVENLPSFFVDGVRVSSSAVREALANDDFQLATRLLGRPYAIEGKVVHGNALARQLGFPTANIHLHRKNAALQGVYFVTVSDVEKHHHYHGIANIGQRPTINGKTTVLEVNLFDFSNDIYGHHLNVVFHEKLRNEKKFASLNELKQQIAQDVCIARQISAKF</sequence>
<dbReference type="GO" id="GO:0008531">
    <property type="term" value="F:riboflavin kinase activity"/>
    <property type="evidence" value="ECO:0007669"/>
    <property type="project" value="UniProtKB-UniRule"/>
</dbReference>
<dbReference type="InterPro" id="IPR004821">
    <property type="entry name" value="Cyt_trans-like"/>
</dbReference>
<evidence type="ECO:0000256" key="7">
    <source>
        <dbReference type="ARBA" id="ARBA00022695"/>
    </source>
</evidence>
<gene>
    <name evidence="17" type="primary">ribF</name>
    <name evidence="17" type="ORF">IPMB12_11265</name>
</gene>
<organism evidence="17 18">
    <name type="scientific">Zophobihabitans entericus</name>
    <dbReference type="NCBI Taxonomy" id="1635327"/>
    <lineage>
        <taxon>Bacteria</taxon>
        <taxon>Pseudomonadati</taxon>
        <taxon>Pseudomonadota</taxon>
        <taxon>Gammaproteobacteria</taxon>
        <taxon>Orbales</taxon>
        <taxon>Orbaceae</taxon>
        <taxon>Zophobihabitans</taxon>
    </lineage>
</organism>
<dbReference type="InterPro" id="IPR002606">
    <property type="entry name" value="Riboflavin_kinase_bac"/>
</dbReference>
<evidence type="ECO:0000256" key="4">
    <source>
        <dbReference type="ARBA" id="ARBA00022630"/>
    </source>
</evidence>
<feature type="domain" description="Riboflavin kinase" evidence="16">
    <location>
        <begin position="183"/>
        <end position="308"/>
    </location>
</feature>
<reference evidence="17 18" key="1">
    <citation type="submission" date="2020-03" db="EMBL/GenBank/DDBJ databases">
        <title>Complete genome sequence of Orbus sp. IPMB12 (BCRC 80908).</title>
        <authorList>
            <person name="Lo W.-S."/>
            <person name="Chang T.-H."/>
            <person name="Kuo C.-H."/>
        </authorList>
    </citation>
    <scope>NUCLEOTIDE SEQUENCE [LARGE SCALE GENOMIC DNA]</scope>
    <source>
        <strain evidence="17 18">IPMB12</strain>
    </source>
</reference>
<dbReference type="PANTHER" id="PTHR22749:SF6">
    <property type="entry name" value="RIBOFLAVIN KINASE"/>
    <property type="match status" value="1"/>
</dbReference>
<dbReference type="NCBIfam" id="NF004160">
    <property type="entry name" value="PRK05627.1-3"/>
    <property type="match status" value="1"/>
</dbReference>
<dbReference type="Gene3D" id="2.40.30.30">
    <property type="entry name" value="Riboflavin kinase-like"/>
    <property type="match status" value="1"/>
</dbReference>
<evidence type="ECO:0000256" key="15">
    <source>
        <dbReference type="PIRNR" id="PIRNR004491"/>
    </source>
</evidence>
<evidence type="ECO:0000256" key="13">
    <source>
        <dbReference type="ARBA" id="ARBA00047880"/>
    </source>
</evidence>
<dbReference type="InterPro" id="IPR015865">
    <property type="entry name" value="Riboflavin_kinase_bac/euk"/>
</dbReference>
<dbReference type="EC" id="2.7.7.2" evidence="15"/>
<dbReference type="NCBIfam" id="NF004163">
    <property type="entry name" value="PRK05627.1-6"/>
    <property type="match status" value="1"/>
</dbReference>
<dbReference type="GO" id="GO:0003919">
    <property type="term" value="F:FMN adenylyltransferase activity"/>
    <property type="evidence" value="ECO:0007669"/>
    <property type="project" value="UniProtKB-UniRule"/>
</dbReference>
<keyword evidence="8 15" id="KW-0547">Nucleotide-binding</keyword>
<comment type="catalytic activity">
    <reaction evidence="14 15">
        <text>FMN + ATP + H(+) = FAD + diphosphate</text>
        <dbReference type="Rhea" id="RHEA:17237"/>
        <dbReference type="ChEBI" id="CHEBI:15378"/>
        <dbReference type="ChEBI" id="CHEBI:30616"/>
        <dbReference type="ChEBI" id="CHEBI:33019"/>
        <dbReference type="ChEBI" id="CHEBI:57692"/>
        <dbReference type="ChEBI" id="CHEBI:58210"/>
        <dbReference type="EC" id="2.7.7.2"/>
    </reaction>
</comment>
<evidence type="ECO:0000256" key="8">
    <source>
        <dbReference type="ARBA" id="ARBA00022741"/>
    </source>
</evidence>
<dbReference type="GO" id="GO:0005524">
    <property type="term" value="F:ATP binding"/>
    <property type="evidence" value="ECO:0007669"/>
    <property type="project" value="UniProtKB-UniRule"/>
</dbReference>
<keyword evidence="12" id="KW-0511">Multifunctional enzyme</keyword>
<evidence type="ECO:0000256" key="1">
    <source>
        <dbReference type="ARBA" id="ARBA00002121"/>
    </source>
</evidence>
<dbReference type="Proteomes" id="UP000501168">
    <property type="component" value="Chromosome"/>
</dbReference>
<dbReference type="EMBL" id="CP050253">
    <property type="protein sequence ID" value="QIQ22216.1"/>
    <property type="molecule type" value="Genomic_DNA"/>
</dbReference>
<dbReference type="PANTHER" id="PTHR22749">
    <property type="entry name" value="RIBOFLAVIN KINASE/FMN ADENYLYLTRANSFERASE"/>
    <property type="match status" value="1"/>
</dbReference>
<keyword evidence="4 15" id="KW-0285">Flavoprotein</keyword>
<dbReference type="SUPFAM" id="SSF52374">
    <property type="entry name" value="Nucleotidylyl transferase"/>
    <property type="match status" value="1"/>
</dbReference>
<evidence type="ECO:0000256" key="2">
    <source>
        <dbReference type="ARBA" id="ARBA00004726"/>
    </source>
</evidence>
<dbReference type="GO" id="GO:0009398">
    <property type="term" value="P:FMN biosynthetic process"/>
    <property type="evidence" value="ECO:0007669"/>
    <property type="project" value="UniProtKB-UniRule"/>
</dbReference>
<dbReference type="FunCoup" id="A0A6G9IDA8">
    <property type="interactions" value="405"/>
</dbReference>
<proteinExistence type="inferred from homology"/>
<keyword evidence="9 15" id="KW-0418">Kinase</keyword>
<dbReference type="GO" id="GO:0009231">
    <property type="term" value="P:riboflavin biosynthetic process"/>
    <property type="evidence" value="ECO:0007669"/>
    <property type="project" value="InterPro"/>
</dbReference>
<evidence type="ECO:0000256" key="6">
    <source>
        <dbReference type="ARBA" id="ARBA00022679"/>
    </source>
</evidence>
<dbReference type="Gene3D" id="3.40.50.620">
    <property type="entry name" value="HUPs"/>
    <property type="match status" value="1"/>
</dbReference>
<evidence type="ECO:0000259" key="16">
    <source>
        <dbReference type="SMART" id="SM00904"/>
    </source>
</evidence>
<protein>
    <recommendedName>
        <fullName evidence="15">Riboflavin biosynthesis protein</fullName>
    </recommendedName>
    <domain>
        <recommendedName>
            <fullName evidence="15">Riboflavin kinase</fullName>
            <ecNumber evidence="15">2.7.1.26</ecNumber>
        </recommendedName>
        <alternativeName>
            <fullName evidence="15">Flavokinase</fullName>
        </alternativeName>
    </domain>
    <domain>
        <recommendedName>
            <fullName evidence="15">FMN adenylyltransferase</fullName>
            <ecNumber evidence="15">2.7.7.2</ecNumber>
        </recommendedName>
        <alternativeName>
            <fullName evidence="15">FAD pyrophosphorylase</fullName>
        </alternativeName>
        <alternativeName>
            <fullName evidence="15">FAD synthase</fullName>
        </alternativeName>
    </domain>
</protein>
<dbReference type="NCBIfam" id="TIGR00125">
    <property type="entry name" value="cyt_tran_rel"/>
    <property type="match status" value="1"/>
</dbReference>
<keyword evidence="7 15" id="KW-0548">Nucleotidyltransferase</keyword>
<comment type="pathway">
    <text evidence="2 15">Cofactor biosynthesis; FAD biosynthesis; FAD from FMN: step 1/1.</text>
</comment>
<dbReference type="NCBIfam" id="NF004162">
    <property type="entry name" value="PRK05627.1-5"/>
    <property type="match status" value="1"/>
</dbReference>
<keyword evidence="11 15" id="KW-0067">ATP-binding</keyword>
<dbReference type="UniPathway" id="UPA00276">
    <property type="reaction ID" value="UER00406"/>
</dbReference>
<keyword evidence="6 15" id="KW-0808">Transferase</keyword>
<evidence type="ECO:0000256" key="11">
    <source>
        <dbReference type="ARBA" id="ARBA00022840"/>
    </source>
</evidence>
<dbReference type="InterPro" id="IPR023465">
    <property type="entry name" value="Riboflavin_kinase_dom_sf"/>
</dbReference>
<dbReference type="AlphaFoldDB" id="A0A6G9IDA8"/>
<dbReference type="KEGG" id="orb:IPMB12_11265"/>